<name>A0ACC1ARZ5_9ROSI</name>
<reference evidence="2" key="1">
    <citation type="journal article" date="2023" name="G3 (Bethesda)">
        <title>Genome assembly and association tests identify interacting loci associated with vigor, precocity, and sex in interspecific pistachio rootstocks.</title>
        <authorList>
            <person name="Palmer W."/>
            <person name="Jacygrad E."/>
            <person name="Sagayaradj S."/>
            <person name="Cavanaugh K."/>
            <person name="Han R."/>
            <person name="Bertier L."/>
            <person name="Beede B."/>
            <person name="Kafkas S."/>
            <person name="Golino D."/>
            <person name="Preece J."/>
            <person name="Michelmore R."/>
        </authorList>
    </citation>
    <scope>NUCLEOTIDE SEQUENCE [LARGE SCALE GENOMIC DNA]</scope>
</reference>
<evidence type="ECO:0000313" key="2">
    <source>
        <dbReference type="Proteomes" id="UP001164250"/>
    </source>
</evidence>
<comment type="caution">
    <text evidence="1">The sequence shown here is derived from an EMBL/GenBank/DDBJ whole genome shotgun (WGS) entry which is preliminary data.</text>
</comment>
<accession>A0ACC1ARZ5</accession>
<gene>
    <name evidence="1" type="ORF">Patl1_14846</name>
</gene>
<proteinExistence type="predicted"/>
<evidence type="ECO:0000313" key="1">
    <source>
        <dbReference type="EMBL" id="KAJ0089451.1"/>
    </source>
</evidence>
<keyword evidence="2" id="KW-1185">Reference proteome</keyword>
<protein>
    <submittedName>
        <fullName evidence="1">Uncharacterized protein</fullName>
    </submittedName>
</protein>
<sequence>MWTSGFLAYLCNYSSTVFVSELDNNDAQLGRAYEDLLVEIVRRIRLQEDFVSFRYVCRSWKSVAVEENFRYKSIQLPWLLLPPQKCSHVRDFYLISNKGDKVWNILDLEYGYFWDVVYYHGRFYAINSLSELKTYHISSGKDNTSTKVEKVSQLPLPGWLLDKAYIVESGGACTRRVAGSENVWVHSF</sequence>
<organism evidence="1 2">
    <name type="scientific">Pistacia atlantica</name>
    <dbReference type="NCBI Taxonomy" id="434234"/>
    <lineage>
        <taxon>Eukaryota</taxon>
        <taxon>Viridiplantae</taxon>
        <taxon>Streptophyta</taxon>
        <taxon>Embryophyta</taxon>
        <taxon>Tracheophyta</taxon>
        <taxon>Spermatophyta</taxon>
        <taxon>Magnoliopsida</taxon>
        <taxon>eudicotyledons</taxon>
        <taxon>Gunneridae</taxon>
        <taxon>Pentapetalae</taxon>
        <taxon>rosids</taxon>
        <taxon>malvids</taxon>
        <taxon>Sapindales</taxon>
        <taxon>Anacardiaceae</taxon>
        <taxon>Pistacia</taxon>
    </lineage>
</organism>
<dbReference type="EMBL" id="CM047904">
    <property type="protein sequence ID" value="KAJ0089451.1"/>
    <property type="molecule type" value="Genomic_DNA"/>
</dbReference>
<dbReference type="Proteomes" id="UP001164250">
    <property type="component" value="Chromosome 8"/>
</dbReference>